<evidence type="ECO:0000256" key="2">
    <source>
        <dbReference type="ARBA" id="ARBA00010323"/>
    </source>
</evidence>
<dbReference type="Proteomes" id="UP000823935">
    <property type="component" value="Unassembled WGS sequence"/>
</dbReference>
<gene>
    <name evidence="9" type="ORF">IAB44_12875</name>
</gene>
<evidence type="ECO:0000256" key="4">
    <source>
        <dbReference type="ARBA" id="ARBA00022692"/>
    </source>
</evidence>
<evidence type="ECO:0000256" key="5">
    <source>
        <dbReference type="ARBA" id="ARBA00022989"/>
    </source>
</evidence>
<keyword evidence="4 8" id="KW-0812">Transmembrane</keyword>
<dbReference type="PANTHER" id="PTHR13285:SF18">
    <property type="entry name" value="PROTEIN-CYSTEINE N-PALMITOYLTRANSFERASE RASP"/>
    <property type="match status" value="1"/>
</dbReference>
<name>A0A9D1JKT9_9FIRM</name>
<evidence type="ECO:0000256" key="6">
    <source>
        <dbReference type="ARBA" id="ARBA00023136"/>
    </source>
</evidence>
<dbReference type="InterPro" id="IPR004299">
    <property type="entry name" value="MBOAT_fam"/>
</dbReference>
<organism evidence="9 10">
    <name type="scientific">Candidatus Limivivens intestinipullorum</name>
    <dbReference type="NCBI Taxonomy" id="2840858"/>
    <lineage>
        <taxon>Bacteria</taxon>
        <taxon>Bacillati</taxon>
        <taxon>Bacillota</taxon>
        <taxon>Clostridia</taxon>
        <taxon>Lachnospirales</taxon>
        <taxon>Lachnospiraceae</taxon>
        <taxon>Lachnospiraceae incertae sedis</taxon>
        <taxon>Candidatus Limivivens</taxon>
    </lineage>
</organism>
<dbReference type="PIRSF" id="PIRSF016636">
    <property type="entry name" value="AlgI_DltB"/>
    <property type="match status" value="1"/>
</dbReference>
<feature type="transmembrane region" description="Helical" evidence="8">
    <location>
        <begin position="456"/>
        <end position="481"/>
    </location>
</feature>
<proteinExistence type="inferred from homology"/>
<evidence type="ECO:0000256" key="8">
    <source>
        <dbReference type="SAM" id="Phobius"/>
    </source>
</evidence>
<dbReference type="GO" id="GO:0016746">
    <property type="term" value="F:acyltransferase activity"/>
    <property type="evidence" value="ECO:0007669"/>
    <property type="project" value="UniProtKB-KW"/>
</dbReference>
<dbReference type="InterPro" id="IPR028362">
    <property type="entry name" value="AlgI"/>
</dbReference>
<feature type="transmembrane region" description="Helical" evidence="8">
    <location>
        <begin position="373"/>
        <end position="394"/>
    </location>
</feature>
<keyword evidence="3 7" id="KW-1003">Cell membrane</keyword>
<protein>
    <submittedName>
        <fullName evidence="9">MBOAT family protein</fullName>
    </submittedName>
</protein>
<evidence type="ECO:0000313" key="9">
    <source>
        <dbReference type="EMBL" id="HIS32417.1"/>
    </source>
</evidence>
<comment type="caution">
    <text evidence="9">The sequence shown here is derived from an EMBL/GenBank/DDBJ whole genome shotgun (WGS) entry which is preliminary data.</text>
</comment>
<evidence type="ECO:0000256" key="3">
    <source>
        <dbReference type="ARBA" id="ARBA00022475"/>
    </source>
</evidence>
<dbReference type="EMBL" id="DVIQ01000079">
    <property type="protein sequence ID" value="HIS32417.1"/>
    <property type="molecule type" value="Genomic_DNA"/>
</dbReference>
<feature type="transmembrane region" description="Helical" evidence="8">
    <location>
        <begin position="95"/>
        <end position="113"/>
    </location>
</feature>
<dbReference type="Pfam" id="PF03062">
    <property type="entry name" value="MBOAT"/>
    <property type="match status" value="1"/>
</dbReference>
<evidence type="ECO:0000256" key="7">
    <source>
        <dbReference type="PIRNR" id="PIRNR016636"/>
    </source>
</evidence>
<keyword evidence="6 7" id="KW-0472">Membrane</keyword>
<evidence type="ECO:0000256" key="1">
    <source>
        <dbReference type="ARBA" id="ARBA00004651"/>
    </source>
</evidence>
<feature type="transmembrane region" description="Helical" evidence="8">
    <location>
        <begin position="415"/>
        <end position="436"/>
    </location>
</feature>
<dbReference type="PIRSF" id="PIRSF500217">
    <property type="entry name" value="AlgI"/>
    <property type="match status" value="1"/>
</dbReference>
<comment type="similarity">
    <text evidence="2 7">Belongs to the membrane-bound acyltransferase family.</text>
</comment>
<feature type="transmembrane region" description="Helical" evidence="8">
    <location>
        <begin position="48"/>
        <end position="66"/>
    </location>
</feature>
<evidence type="ECO:0000313" key="10">
    <source>
        <dbReference type="Proteomes" id="UP000823935"/>
    </source>
</evidence>
<dbReference type="AlphaFoldDB" id="A0A9D1JKT9"/>
<keyword evidence="7" id="KW-0808">Transferase</keyword>
<accession>A0A9D1JKT9</accession>
<sequence length="483" mass="53900">MVFSSMIFLCVFLPVVFVLHQILPGIRAKNAMLLITSLLFYAYGEPVYVLLMMGSAFFNYLTALMIGRRLPAAKQEDGGKENTPTPGNPAAAKGILALCVAGNLLLLIIFKYAGFLVESVNVLTGAAFPVPAIRLPIGISFFTFQAMSYVVDVYRRVTKAQKNFGRVLLYISFFPQLIAGPIVKYHDIAEEIEERHAAPEEIALGIRRFIAGLSKKVLISNTMGLAADTLFAADMGSVNAAVAWIGAVSYMLQIYFDFSGYSDMAIGLGKMFGFHFKENFQYPYISSSIREFWRRWHISLSGWFQEYLYIPLGGNRKGKTRTVINKFIVFLCTGIWHGANVTFLFWGIFHGFFLMLEEFVPVIRSKGGPVKRVLQHIYVLLVVLIGFVFFRADTMTQGALWVREMFTGFRFDSQAMALALGQLTPVYLITLAAALIASCPVVEKLKKWTAFGPFSYGVSLAGLLLCILSLAGGTYNPFIYFRF</sequence>
<feature type="transmembrane region" description="Helical" evidence="8">
    <location>
        <begin position="327"/>
        <end position="353"/>
    </location>
</feature>
<feature type="transmembrane region" description="Helical" evidence="8">
    <location>
        <begin position="133"/>
        <end position="154"/>
    </location>
</feature>
<dbReference type="PANTHER" id="PTHR13285">
    <property type="entry name" value="ACYLTRANSFERASE"/>
    <property type="match status" value="1"/>
</dbReference>
<reference evidence="9" key="1">
    <citation type="submission" date="2020-10" db="EMBL/GenBank/DDBJ databases">
        <authorList>
            <person name="Gilroy R."/>
        </authorList>
    </citation>
    <scope>NUCLEOTIDE SEQUENCE</scope>
    <source>
        <strain evidence="9">CHK190-19873</strain>
    </source>
</reference>
<dbReference type="InterPro" id="IPR051085">
    <property type="entry name" value="MB_O-acyltransferase"/>
</dbReference>
<dbReference type="InterPro" id="IPR024194">
    <property type="entry name" value="Ac/AlaTfrase_AlgI/DltB"/>
</dbReference>
<comment type="subcellular location">
    <subcellularLocation>
        <location evidence="1">Cell membrane</location>
        <topology evidence="1">Multi-pass membrane protein</topology>
    </subcellularLocation>
</comment>
<reference evidence="9" key="2">
    <citation type="journal article" date="2021" name="PeerJ">
        <title>Extensive microbial diversity within the chicken gut microbiome revealed by metagenomics and culture.</title>
        <authorList>
            <person name="Gilroy R."/>
            <person name="Ravi A."/>
            <person name="Getino M."/>
            <person name="Pursley I."/>
            <person name="Horton D.L."/>
            <person name="Alikhan N.F."/>
            <person name="Baker D."/>
            <person name="Gharbi K."/>
            <person name="Hall N."/>
            <person name="Watson M."/>
            <person name="Adriaenssens E.M."/>
            <person name="Foster-Nyarko E."/>
            <person name="Jarju S."/>
            <person name="Secka A."/>
            <person name="Antonio M."/>
            <person name="Oren A."/>
            <person name="Chaudhuri R.R."/>
            <person name="La Ragione R."/>
            <person name="Hildebrand F."/>
            <person name="Pallen M.J."/>
        </authorList>
    </citation>
    <scope>NUCLEOTIDE SEQUENCE</scope>
    <source>
        <strain evidence="9">CHK190-19873</strain>
    </source>
</reference>
<keyword evidence="7" id="KW-0012">Acyltransferase</keyword>
<keyword evidence="5 8" id="KW-1133">Transmembrane helix</keyword>
<dbReference type="GO" id="GO:0005886">
    <property type="term" value="C:plasma membrane"/>
    <property type="evidence" value="ECO:0007669"/>
    <property type="project" value="UniProtKB-SubCell"/>
</dbReference>
<dbReference type="GO" id="GO:0042121">
    <property type="term" value="P:alginic acid biosynthetic process"/>
    <property type="evidence" value="ECO:0007669"/>
    <property type="project" value="InterPro"/>
</dbReference>